<gene>
    <name evidence="2" type="ORF">MVEN_02273500</name>
</gene>
<sequence>MLPGLAADRARIADLESRISNLERSLAALRLEKTAVQERLDSYKYPVLTLPTEIISEIFIHFLPTYPHCPPLTGPLSPTLLTHTCHAWREIALATPALWRAITIAGNDPSSIQRVRVSNMLSRSGSCPLSIRIEGWAYESNYEPELQEALAAVLCHCMRWEYLAINADVSELPEIQGPFPLLRQLDLWLNDVGLPSEVNTAFQELPQLRTVVLNEDAALHFVLPWIQITRLVLRRVFLHECVPVLRQTSNLVHCEIQLYFPLLHPNDVLDVITFPFLESLIFKDPGSSSTPTDINPLEVFITPALYNLDIPERFLGEKPIESLTSFISKSGCNLQDLRITGKGSVLKGSYRAAFPSIRRFSFDENDEKFEDGGNSNCN</sequence>
<evidence type="ECO:0000256" key="1">
    <source>
        <dbReference type="SAM" id="Coils"/>
    </source>
</evidence>
<evidence type="ECO:0000313" key="2">
    <source>
        <dbReference type="EMBL" id="KAF7334441.1"/>
    </source>
</evidence>
<name>A0A8H6X5L4_9AGAR</name>
<dbReference type="Proteomes" id="UP000620124">
    <property type="component" value="Unassembled WGS sequence"/>
</dbReference>
<dbReference type="OrthoDB" id="2269034at2759"/>
<organism evidence="2 3">
    <name type="scientific">Mycena venus</name>
    <dbReference type="NCBI Taxonomy" id="2733690"/>
    <lineage>
        <taxon>Eukaryota</taxon>
        <taxon>Fungi</taxon>
        <taxon>Dikarya</taxon>
        <taxon>Basidiomycota</taxon>
        <taxon>Agaricomycotina</taxon>
        <taxon>Agaricomycetes</taxon>
        <taxon>Agaricomycetidae</taxon>
        <taxon>Agaricales</taxon>
        <taxon>Marasmiineae</taxon>
        <taxon>Mycenaceae</taxon>
        <taxon>Mycena</taxon>
    </lineage>
</organism>
<dbReference type="AlphaFoldDB" id="A0A8H6X5L4"/>
<proteinExistence type="predicted"/>
<dbReference type="EMBL" id="JACAZI010000026">
    <property type="protein sequence ID" value="KAF7334441.1"/>
    <property type="molecule type" value="Genomic_DNA"/>
</dbReference>
<keyword evidence="1" id="KW-0175">Coiled coil</keyword>
<keyword evidence="3" id="KW-1185">Reference proteome</keyword>
<protein>
    <submittedName>
        <fullName evidence="2">F-box domain-containing protein</fullName>
    </submittedName>
</protein>
<dbReference type="SUPFAM" id="SSF52047">
    <property type="entry name" value="RNI-like"/>
    <property type="match status" value="1"/>
</dbReference>
<feature type="coiled-coil region" evidence="1">
    <location>
        <begin position="5"/>
        <end position="39"/>
    </location>
</feature>
<comment type="caution">
    <text evidence="2">The sequence shown here is derived from an EMBL/GenBank/DDBJ whole genome shotgun (WGS) entry which is preliminary data.</text>
</comment>
<evidence type="ECO:0000313" key="3">
    <source>
        <dbReference type="Proteomes" id="UP000620124"/>
    </source>
</evidence>
<reference evidence="2" key="1">
    <citation type="submission" date="2020-05" db="EMBL/GenBank/DDBJ databases">
        <title>Mycena genomes resolve the evolution of fungal bioluminescence.</title>
        <authorList>
            <person name="Tsai I.J."/>
        </authorList>
    </citation>
    <scope>NUCLEOTIDE SEQUENCE</scope>
    <source>
        <strain evidence="2">CCC161011</strain>
    </source>
</reference>
<accession>A0A8H6X5L4</accession>